<dbReference type="OrthoDB" id="488825at2"/>
<evidence type="ECO:0000313" key="1">
    <source>
        <dbReference type="EMBL" id="EAZ88603.1"/>
    </source>
</evidence>
<reference evidence="1 2" key="1">
    <citation type="submission" date="2007-03" db="EMBL/GenBank/DDBJ databases">
        <authorList>
            <person name="Stal L."/>
            <person name="Ferriera S."/>
            <person name="Johnson J."/>
            <person name="Kravitz S."/>
            <person name="Beeson K."/>
            <person name="Sutton G."/>
            <person name="Rogers Y.-H."/>
            <person name="Friedman R."/>
            <person name="Frazier M."/>
            <person name="Venter J.C."/>
        </authorList>
    </citation>
    <scope>NUCLEOTIDE SEQUENCE [LARGE SCALE GENOMIC DNA]</scope>
    <source>
        <strain evidence="1 2">CCY0110</strain>
    </source>
</reference>
<organism evidence="1 2">
    <name type="scientific">Crocosphaera chwakensis CCY0110</name>
    <dbReference type="NCBI Taxonomy" id="391612"/>
    <lineage>
        <taxon>Bacteria</taxon>
        <taxon>Bacillati</taxon>
        <taxon>Cyanobacteriota</taxon>
        <taxon>Cyanophyceae</taxon>
        <taxon>Oscillatoriophycideae</taxon>
        <taxon>Chroococcales</taxon>
        <taxon>Aphanothecaceae</taxon>
        <taxon>Crocosphaera</taxon>
        <taxon>Crocosphaera chwakensis</taxon>
    </lineage>
</organism>
<dbReference type="eggNOG" id="ENOG50330T7">
    <property type="taxonomic scope" value="Bacteria"/>
</dbReference>
<name>A3IY27_9CHRO</name>
<dbReference type="AlphaFoldDB" id="A3IY27"/>
<keyword evidence="2" id="KW-1185">Reference proteome</keyword>
<dbReference type="Pfam" id="PF16277">
    <property type="entry name" value="DUF4926"/>
    <property type="match status" value="1"/>
</dbReference>
<sequence>MNSIKEYNLVVLTKDIQAIHKQTHNPILLRRGQVGTVVMDFEEQAFLIDFADEEGITYAMETVNKEYLIPLLYEPSEVLAS</sequence>
<evidence type="ECO:0008006" key="3">
    <source>
        <dbReference type="Google" id="ProtNLM"/>
    </source>
</evidence>
<protein>
    <recommendedName>
        <fullName evidence="3">DUF4926 domain-containing protein</fullName>
    </recommendedName>
</protein>
<dbReference type="EMBL" id="AAXW01000074">
    <property type="protein sequence ID" value="EAZ88603.1"/>
    <property type="molecule type" value="Genomic_DNA"/>
</dbReference>
<dbReference type="RefSeq" id="WP_008278290.1">
    <property type="nucleotide sequence ID" value="NZ_AAXW01000074.1"/>
</dbReference>
<dbReference type="InterPro" id="IPR032568">
    <property type="entry name" value="DUF4926"/>
</dbReference>
<dbReference type="Proteomes" id="UP000003781">
    <property type="component" value="Unassembled WGS sequence"/>
</dbReference>
<comment type="caution">
    <text evidence="1">The sequence shown here is derived from an EMBL/GenBank/DDBJ whole genome shotgun (WGS) entry which is preliminary data.</text>
</comment>
<proteinExistence type="predicted"/>
<evidence type="ECO:0000313" key="2">
    <source>
        <dbReference type="Proteomes" id="UP000003781"/>
    </source>
</evidence>
<gene>
    <name evidence="1" type="ORF">CY0110_31400</name>
</gene>
<accession>A3IY27</accession>